<evidence type="ECO:0000313" key="3">
    <source>
        <dbReference type="Proteomes" id="UP001234989"/>
    </source>
</evidence>
<name>A0AAF0THU9_SOLVR</name>
<gene>
    <name evidence="2" type="ORF">MTR67_013326</name>
</gene>
<dbReference type="AlphaFoldDB" id="A0AAF0THU9"/>
<dbReference type="PANTHER" id="PTHR31111:SF20">
    <property type="entry name" value="F-BOX ASSOCIATED DOMAIN-CONTAINING PROTEIN"/>
    <property type="match status" value="1"/>
</dbReference>
<sequence>MMKMETSPSFIKFKILISYTYNHINIHFKYRLCFDYDNGLFCTWGVQYIAISNPSTRELKCFDVPGEELKFLCSIGFEPEEKKYKVVLTIDIEEGLSRAWVFTLDIDTSWREMIKYNQHISPCKTAICISGIIYRFSYSLVCIAAFDVKSESFTRITTSIEFHNGLCGSGYEDYMLIDANGKLGILTFPPLRRTEYINIWIFDEEWEHQIFQFPLGWKHDIELNTKKVCKYGSEEIVFAINMTSSDVLVFFFYHVKNKSWRYLEVKGFPYWVENIFTYSESLFSLKNIGLPTIITTI</sequence>
<keyword evidence="3" id="KW-1185">Reference proteome</keyword>
<proteinExistence type="predicted"/>
<dbReference type="InterPro" id="IPR017451">
    <property type="entry name" value="F-box-assoc_interact_dom"/>
</dbReference>
<dbReference type="NCBIfam" id="TIGR01640">
    <property type="entry name" value="F_box_assoc_1"/>
    <property type="match status" value="1"/>
</dbReference>
<organism evidence="2 3">
    <name type="scientific">Solanum verrucosum</name>
    <dbReference type="NCBI Taxonomy" id="315347"/>
    <lineage>
        <taxon>Eukaryota</taxon>
        <taxon>Viridiplantae</taxon>
        <taxon>Streptophyta</taxon>
        <taxon>Embryophyta</taxon>
        <taxon>Tracheophyta</taxon>
        <taxon>Spermatophyta</taxon>
        <taxon>Magnoliopsida</taxon>
        <taxon>eudicotyledons</taxon>
        <taxon>Gunneridae</taxon>
        <taxon>Pentapetalae</taxon>
        <taxon>asterids</taxon>
        <taxon>lamiids</taxon>
        <taxon>Solanales</taxon>
        <taxon>Solanaceae</taxon>
        <taxon>Solanoideae</taxon>
        <taxon>Solaneae</taxon>
        <taxon>Solanum</taxon>
    </lineage>
</organism>
<evidence type="ECO:0000259" key="1">
    <source>
        <dbReference type="Pfam" id="PF08268"/>
    </source>
</evidence>
<evidence type="ECO:0000313" key="2">
    <source>
        <dbReference type="EMBL" id="WMV19941.1"/>
    </source>
</evidence>
<dbReference type="Pfam" id="PF08268">
    <property type="entry name" value="FBA_3"/>
    <property type="match status" value="1"/>
</dbReference>
<dbReference type="Proteomes" id="UP001234989">
    <property type="component" value="Chromosome 3"/>
</dbReference>
<feature type="domain" description="F-box associated beta-propeller type 3" evidence="1">
    <location>
        <begin position="27"/>
        <end position="270"/>
    </location>
</feature>
<accession>A0AAF0THU9</accession>
<protein>
    <recommendedName>
        <fullName evidence="1">F-box associated beta-propeller type 3 domain-containing protein</fullName>
    </recommendedName>
</protein>
<dbReference type="PANTHER" id="PTHR31111">
    <property type="entry name" value="BNAA05G37150D PROTEIN-RELATED"/>
    <property type="match status" value="1"/>
</dbReference>
<dbReference type="EMBL" id="CP133614">
    <property type="protein sequence ID" value="WMV19941.1"/>
    <property type="molecule type" value="Genomic_DNA"/>
</dbReference>
<dbReference type="InterPro" id="IPR013187">
    <property type="entry name" value="F-box-assoc_dom_typ3"/>
</dbReference>
<reference evidence="2" key="1">
    <citation type="submission" date="2023-08" db="EMBL/GenBank/DDBJ databases">
        <title>A de novo genome assembly of Solanum verrucosum Schlechtendal, a Mexican diploid species geographically isolated from the other diploid A-genome species in potato relatives.</title>
        <authorList>
            <person name="Hosaka K."/>
        </authorList>
    </citation>
    <scope>NUCLEOTIDE SEQUENCE</scope>
    <source>
        <tissue evidence="2">Young leaves</tissue>
    </source>
</reference>